<dbReference type="Proteomes" id="UP001501221">
    <property type="component" value="Unassembled WGS sequence"/>
</dbReference>
<evidence type="ECO:0000313" key="3">
    <source>
        <dbReference type="Proteomes" id="UP001501221"/>
    </source>
</evidence>
<accession>A0ABN0STG4</accession>
<evidence type="ECO:0000313" key="2">
    <source>
        <dbReference type="EMBL" id="GAA0198151.1"/>
    </source>
</evidence>
<keyword evidence="3" id="KW-1185">Reference proteome</keyword>
<protein>
    <submittedName>
        <fullName evidence="2">Uncharacterized protein</fullName>
    </submittedName>
</protein>
<comment type="caution">
    <text evidence="2">The sequence shown here is derived from an EMBL/GenBank/DDBJ whole genome shotgun (WGS) entry which is preliminary data.</text>
</comment>
<dbReference type="EMBL" id="BAAAFM010000001">
    <property type="protein sequence ID" value="GAA0198151.1"/>
    <property type="molecule type" value="Genomic_DNA"/>
</dbReference>
<reference evidence="2 3" key="1">
    <citation type="journal article" date="2019" name="Int. J. Syst. Evol. Microbiol.">
        <title>The Global Catalogue of Microorganisms (GCM) 10K type strain sequencing project: providing services to taxonomists for standard genome sequencing and annotation.</title>
        <authorList>
            <consortium name="The Broad Institute Genomics Platform"/>
            <consortium name="The Broad Institute Genome Sequencing Center for Infectious Disease"/>
            <person name="Wu L."/>
            <person name="Ma J."/>
        </authorList>
    </citation>
    <scope>NUCLEOTIDE SEQUENCE [LARGE SCALE GENOMIC DNA]</scope>
    <source>
        <strain evidence="2 3">JCM 16211</strain>
    </source>
</reference>
<sequence>MFESIAMICYLSMVQPQEIQEPVILPEASTLEVFTGNGGGEPEEDPTKKKRD</sequence>
<feature type="region of interest" description="Disordered" evidence="1">
    <location>
        <begin position="32"/>
        <end position="52"/>
    </location>
</feature>
<dbReference type="RefSeq" id="WP_343985290.1">
    <property type="nucleotide sequence ID" value="NZ_BAAAFM010000001.1"/>
</dbReference>
<organism evidence="2 3">
    <name type="scientific">Kangiella japonica</name>
    <dbReference type="NCBI Taxonomy" id="647384"/>
    <lineage>
        <taxon>Bacteria</taxon>
        <taxon>Pseudomonadati</taxon>
        <taxon>Pseudomonadota</taxon>
        <taxon>Gammaproteobacteria</taxon>
        <taxon>Kangiellales</taxon>
        <taxon>Kangiellaceae</taxon>
        <taxon>Kangiella</taxon>
    </lineage>
</organism>
<gene>
    <name evidence="2" type="ORF">GCM10009123_01760</name>
</gene>
<proteinExistence type="predicted"/>
<name>A0ABN0STG4_9GAMM</name>
<evidence type="ECO:0000256" key="1">
    <source>
        <dbReference type="SAM" id="MobiDB-lite"/>
    </source>
</evidence>